<protein>
    <recommendedName>
        <fullName evidence="5">Elicitor-like transglutaminase</fullName>
    </recommendedName>
</protein>
<feature type="compositionally biased region" description="Polar residues" evidence="1">
    <location>
        <begin position="146"/>
        <end position="158"/>
    </location>
</feature>
<evidence type="ECO:0008006" key="5">
    <source>
        <dbReference type="Google" id="ProtNLM"/>
    </source>
</evidence>
<name>A0AAD5L895_PYTIN</name>
<evidence type="ECO:0000313" key="4">
    <source>
        <dbReference type="Proteomes" id="UP001209570"/>
    </source>
</evidence>
<evidence type="ECO:0000256" key="2">
    <source>
        <dbReference type="SAM" id="Phobius"/>
    </source>
</evidence>
<keyword evidence="4" id="KW-1185">Reference proteome</keyword>
<dbReference type="Proteomes" id="UP001209570">
    <property type="component" value="Unassembled WGS sequence"/>
</dbReference>
<dbReference type="GO" id="GO:0016755">
    <property type="term" value="F:aminoacyltransferase activity"/>
    <property type="evidence" value="ECO:0007669"/>
    <property type="project" value="InterPro"/>
</dbReference>
<keyword evidence="2" id="KW-0812">Transmembrane</keyword>
<dbReference type="InterPro" id="IPR032048">
    <property type="entry name" value="TGase_elicitor"/>
</dbReference>
<keyword evidence="2" id="KW-1133">Transmembrane helix</keyword>
<feature type="region of interest" description="Disordered" evidence="1">
    <location>
        <begin position="137"/>
        <end position="161"/>
    </location>
</feature>
<feature type="region of interest" description="Disordered" evidence="1">
    <location>
        <begin position="18"/>
        <end position="44"/>
    </location>
</feature>
<evidence type="ECO:0000256" key="1">
    <source>
        <dbReference type="SAM" id="MobiDB-lite"/>
    </source>
</evidence>
<sequence length="535" mass="58804">MSSDGSDAGWTMLVHNVTSAPPTPTPVPPTTRPHHTPRNTTTGMEDPFVNSGDSVFTVCGVILVVLGVVSIGFAVFLRHLPPGRAYFSFCLLDLKTGAMILPSQLLVVASLVAVSVTGSPLESNPHTLENAEVPLNHEHPGIGAQLPSNPATLTTPSDTEAHEIRPLEITSHDVQALENYFRRPMVKNADQLPRKGTFVPTPWPGSYWPTYEDGINARWDPSQYSPSEKYGFAFNLDVGSFTEKLSRNNGILAHSYRRKCTSNGDCAGLGDGSACAMRLGQTSGFCIPTWFGLCHAWAPAAILEPEPRCPVTKNGIKFEVMDIKALLTQIYDGANIPTVFTGTRYNGPDYGNDLVDQYGRYKNAAFRDVGPGFFHIATTNMLGLLNTTYVADVTAGSEVWNQPIRGYEILEQRPMTLEDGAKQFFNTATYPFNSAATKLIYVRMRLDWILESTQNGPHVPGLVDYYTRRHQYEYVLETDNANNILGGEWVGNAKRNHPDFMWFATRRPASNLVTWTGISYADVRALLDASVSGSC</sequence>
<feature type="transmembrane region" description="Helical" evidence="2">
    <location>
        <begin position="98"/>
        <end position="118"/>
    </location>
</feature>
<dbReference type="AlphaFoldDB" id="A0AAD5L895"/>
<dbReference type="Gene3D" id="3.30.40.240">
    <property type="entry name" value="Transglutaminase elicitor, body domain"/>
    <property type="match status" value="1"/>
</dbReference>
<keyword evidence="2" id="KW-0472">Membrane</keyword>
<organism evidence="3 4">
    <name type="scientific">Pythium insidiosum</name>
    <name type="common">Pythiosis disease agent</name>
    <dbReference type="NCBI Taxonomy" id="114742"/>
    <lineage>
        <taxon>Eukaryota</taxon>
        <taxon>Sar</taxon>
        <taxon>Stramenopiles</taxon>
        <taxon>Oomycota</taxon>
        <taxon>Peronosporomycetes</taxon>
        <taxon>Pythiales</taxon>
        <taxon>Pythiaceae</taxon>
        <taxon>Pythium</taxon>
    </lineage>
</organism>
<gene>
    <name evidence="3" type="ORF">P43SY_010010</name>
</gene>
<accession>A0AAD5L895</accession>
<dbReference type="Pfam" id="PF16683">
    <property type="entry name" value="TGase_elicitor"/>
    <property type="match status" value="1"/>
</dbReference>
<feature type="compositionally biased region" description="Pro residues" evidence="1">
    <location>
        <begin position="21"/>
        <end position="31"/>
    </location>
</feature>
<feature type="transmembrane region" description="Helical" evidence="2">
    <location>
        <begin position="54"/>
        <end position="77"/>
    </location>
</feature>
<evidence type="ECO:0000313" key="3">
    <source>
        <dbReference type="EMBL" id="KAJ0392632.1"/>
    </source>
</evidence>
<comment type="caution">
    <text evidence="3">The sequence shown here is derived from an EMBL/GenBank/DDBJ whole genome shotgun (WGS) entry which is preliminary data.</text>
</comment>
<proteinExistence type="predicted"/>
<reference evidence="3" key="1">
    <citation type="submission" date="2021-12" db="EMBL/GenBank/DDBJ databases">
        <title>Prjna785345.</title>
        <authorList>
            <person name="Rujirawat T."/>
            <person name="Krajaejun T."/>
        </authorList>
    </citation>
    <scope>NUCLEOTIDE SEQUENCE</scope>
    <source>
        <strain evidence="3">Pi057C3</strain>
    </source>
</reference>
<dbReference type="EMBL" id="JAKCXM010000597">
    <property type="protein sequence ID" value="KAJ0392632.1"/>
    <property type="molecule type" value="Genomic_DNA"/>
</dbReference>